<dbReference type="OrthoDB" id="191334at2759"/>
<accession>C0PMM3</accession>
<dbReference type="PANTHER" id="PTHR31042">
    <property type="entry name" value="CORE-2/I-BRANCHING BETA-1,6-N-ACETYLGLUCOSAMINYLTRANSFERASE FAMILY PROTEIN-RELATED"/>
    <property type="match status" value="1"/>
</dbReference>
<evidence type="ECO:0000256" key="5">
    <source>
        <dbReference type="ARBA" id="ARBA00023180"/>
    </source>
</evidence>
<evidence type="ECO:0008006" key="9">
    <source>
        <dbReference type="Google" id="ProtNLM"/>
    </source>
</evidence>
<feature type="compositionally biased region" description="Basic and acidic residues" evidence="6">
    <location>
        <begin position="260"/>
        <end position="271"/>
    </location>
</feature>
<dbReference type="GO" id="GO:0016020">
    <property type="term" value="C:membrane"/>
    <property type="evidence" value="ECO:0007669"/>
    <property type="project" value="UniProtKB-SubCell"/>
</dbReference>
<evidence type="ECO:0000313" key="8">
    <source>
        <dbReference type="EMBL" id="ACN36439.1"/>
    </source>
</evidence>
<dbReference type="AlphaFoldDB" id="C0PMM3"/>
<dbReference type="InterPro" id="IPR044174">
    <property type="entry name" value="BC10-like"/>
</dbReference>
<feature type="chain" id="PRO_5009949765" description="Core-2/I-branching beta-16-N-acetylglucosaminyltransferase family protein" evidence="7">
    <location>
        <begin position="25"/>
        <end position="385"/>
    </location>
</feature>
<feature type="region of interest" description="Disordered" evidence="6">
    <location>
        <begin position="246"/>
        <end position="306"/>
    </location>
</feature>
<keyword evidence="4" id="KW-0472">Membrane</keyword>
<dbReference type="Pfam" id="PF02485">
    <property type="entry name" value="Branch"/>
    <property type="match status" value="1"/>
</dbReference>
<comment type="subcellular location">
    <subcellularLocation>
        <location evidence="1">Membrane</location>
        <topology evidence="1">Single-pass type II membrane protein</topology>
    </subcellularLocation>
</comment>
<dbReference type="EMBL" id="BT069542">
    <property type="protein sequence ID" value="ACN36439.1"/>
    <property type="molecule type" value="mRNA"/>
</dbReference>
<keyword evidence="7" id="KW-0732">Signal</keyword>
<dbReference type="InterPro" id="IPR003406">
    <property type="entry name" value="Glyco_trans_14"/>
</dbReference>
<evidence type="ECO:0000256" key="1">
    <source>
        <dbReference type="ARBA" id="ARBA00004606"/>
    </source>
</evidence>
<evidence type="ECO:0000256" key="7">
    <source>
        <dbReference type="SAM" id="SignalP"/>
    </source>
</evidence>
<dbReference type="GeneID" id="100384228"/>
<evidence type="ECO:0000256" key="2">
    <source>
        <dbReference type="ARBA" id="ARBA00022676"/>
    </source>
</evidence>
<feature type="compositionally biased region" description="Basic residues" evidence="6">
    <location>
        <begin position="351"/>
        <end position="362"/>
    </location>
</feature>
<evidence type="ECO:0000256" key="6">
    <source>
        <dbReference type="SAM" id="MobiDB-lite"/>
    </source>
</evidence>
<dbReference type="RefSeq" id="NP_001315123.1">
    <property type="nucleotide sequence ID" value="NM_001328194.1"/>
</dbReference>
<protein>
    <recommendedName>
        <fullName evidence="9">Core-2/I-branching beta-16-N-acetylglucosaminyltransferase family protein</fullName>
    </recommendedName>
</protein>
<evidence type="ECO:0000256" key="3">
    <source>
        <dbReference type="ARBA" id="ARBA00022679"/>
    </source>
</evidence>
<organism evidence="8">
    <name type="scientific">Zea mays</name>
    <name type="common">Maize</name>
    <dbReference type="NCBI Taxonomy" id="4577"/>
    <lineage>
        <taxon>Eukaryota</taxon>
        <taxon>Viridiplantae</taxon>
        <taxon>Streptophyta</taxon>
        <taxon>Embryophyta</taxon>
        <taxon>Tracheophyta</taxon>
        <taxon>Spermatophyta</taxon>
        <taxon>Magnoliopsida</taxon>
        <taxon>Liliopsida</taxon>
        <taxon>Poales</taxon>
        <taxon>Poaceae</taxon>
        <taxon>PACMAD clade</taxon>
        <taxon>Panicoideae</taxon>
        <taxon>Andropogonodae</taxon>
        <taxon>Andropogoneae</taxon>
        <taxon>Tripsacinae</taxon>
        <taxon>Zea</taxon>
    </lineage>
</organism>
<feature type="compositionally biased region" description="Pro residues" evidence="6">
    <location>
        <begin position="293"/>
        <end position="302"/>
    </location>
</feature>
<keyword evidence="2" id="KW-0328">Glycosyltransferase</keyword>
<reference evidence="8" key="1">
    <citation type="journal article" date="2009" name="PLoS Genet.">
        <title>Sequencing, mapping, and analysis of 27,455 maize full-length cDNAs.</title>
        <authorList>
            <person name="Soderlund C."/>
            <person name="Descour A."/>
            <person name="Kudrna D."/>
            <person name="Bomhoff M."/>
            <person name="Boyd L."/>
            <person name="Currie J."/>
            <person name="Angelova A."/>
            <person name="Collura K."/>
            <person name="Wissotski M."/>
            <person name="Ashley E."/>
            <person name="Morrow D."/>
            <person name="Fernandes J."/>
            <person name="Walbot V."/>
            <person name="Yu Y."/>
        </authorList>
    </citation>
    <scope>NUCLEOTIDE SEQUENCE</scope>
    <source>
        <strain evidence="8">B73</strain>
    </source>
</reference>
<name>C0PMM3_MAIZE</name>
<dbReference type="KEGG" id="zma:100384228"/>
<sequence>MAASSPMVLSLLLLASLTALLVLAPRLSPPQPPTGEQAPAAPGGGGGEEEEEADDLRLFRRAALESSAAGGPPKVAFLFLTNSDLTFAPLWERFFAGNEARLRVYVHADPSARLLLPPTPSFRGRAPGRPGQRLLRAAVAALRAAPLLPAPLRRALPDTHACTQQLHRGAGGRAADGVALRGARRRGGHAPGGAVRAVPHRVAVLRAGPAPRRAGGPGAPAVAQVPRALRPRDGAGLVLPRGALLPDAAGHGGPRRRGAVHADARQLDGQRRGPPAHVRSPGGLAKAHRRPPRLQPHPPPPHVRAQVRARLPRPAPRHRRHRHLQGLMAGGSIQVLLTTRQQRAGPGASQGRRRRTARHRNQWRSSPVWTPPAASCMFISSSVSV</sequence>
<keyword evidence="5" id="KW-0325">Glycoprotein</keyword>
<dbReference type="HOGENOM" id="CLU_718375_0_0_1"/>
<keyword evidence="3" id="KW-0808">Transferase</keyword>
<dbReference type="PANTHER" id="PTHR31042:SF14">
    <property type="entry name" value="OS07G0158800 PROTEIN"/>
    <property type="match status" value="1"/>
</dbReference>
<proteinExistence type="evidence at transcript level"/>
<feature type="region of interest" description="Disordered" evidence="6">
    <location>
        <begin position="28"/>
        <end position="53"/>
    </location>
</feature>
<evidence type="ECO:0000256" key="4">
    <source>
        <dbReference type="ARBA" id="ARBA00023136"/>
    </source>
</evidence>
<feature type="signal peptide" evidence="7">
    <location>
        <begin position="1"/>
        <end position="24"/>
    </location>
</feature>
<dbReference type="GO" id="GO:0016757">
    <property type="term" value="F:glycosyltransferase activity"/>
    <property type="evidence" value="ECO:0007669"/>
    <property type="project" value="UniProtKB-KW"/>
</dbReference>
<feature type="region of interest" description="Disordered" evidence="6">
    <location>
        <begin position="341"/>
        <end position="368"/>
    </location>
</feature>